<accession>A0A0R3RG20</accession>
<sequence length="271" mass="30296">MDLTANDTITQSVNTFVNKEGRMLSAVNYVLRTYAYVFAGVLLIVINIPVSLIMIMRKTLRGSYLILAVLFFNNGFTGIGALLLGMKRLIYADNRRALVNHYHCVLDVSVLLLTAYFLNGFSLLMTSVERLCAVAFPIYYYTHNSRISYSLIAAQYIITVIAIAATVIASFIEPARFISHLCLLQNIYSPYFYKALLLLGAVASSLSVIFMIIVVVVLRKKFGAQFLSSHSQNNDLSHFLNNQKRYTHTAIISCSLTFCTSRCGTINSAIY</sequence>
<evidence type="ECO:0000313" key="3">
    <source>
        <dbReference type="WBParaSite" id="EEL_0000033401-mRNA-1"/>
    </source>
</evidence>
<keyword evidence="1" id="KW-0472">Membrane</keyword>
<keyword evidence="1" id="KW-1133">Transmembrane helix</keyword>
<feature type="transmembrane region" description="Helical" evidence="1">
    <location>
        <begin position="97"/>
        <end position="117"/>
    </location>
</feature>
<reference evidence="3" key="1">
    <citation type="submission" date="2017-02" db="UniProtKB">
        <authorList>
            <consortium name="WormBaseParasite"/>
        </authorList>
    </citation>
    <scope>IDENTIFICATION</scope>
</reference>
<protein>
    <submittedName>
        <fullName evidence="3">G_PROTEIN_RECEP_F1_2 domain-containing protein</fullName>
    </submittedName>
</protein>
<organism evidence="2 3">
    <name type="scientific">Elaeophora elaphi</name>
    <dbReference type="NCBI Taxonomy" id="1147741"/>
    <lineage>
        <taxon>Eukaryota</taxon>
        <taxon>Metazoa</taxon>
        <taxon>Ecdysozoa</taxon>
        <taxon>Nematoda</taxon>
        <taxon>Chromadorea</taxon>
        <taxon>Rhabditida</taxon>
        <taxon>Spirurina</taxon>
        <taxon>Spiruromorpha</taxon>
        <taxon>Filarioidea</taxon>
        <taxon>Onchocercidae</taxon>
        <taxon>Elaeophora</taxon>
    </lineage>
</organism>
<feature type="transmembrane region" description="Helical" evidence="1">
    <location>
        <begin position="192"/>
        <end position="218"/>
    </location>
</feature>
<dbReference type="WBParaSite" id="EEL_0000033401-mRNA-1">
    <property type="protein sequence ID" value="EEL_0000033401-mRNA-1"/>
    <property type="gene ID" value="EEL_0000033401"/>
</dbReference>
<dbReference type="SUPFAM" id="SSF81321">
    <property type="entry name" value="Family A G protein-coupled receptor-like"/>
    <property type="match status" value="1"/>
</dbReference>
<evidence type="ECO:0000256" key="1">
    <source>
        <dbReference type="SAM" id="Phobius"/>
    </source>
</evidence>
<dbReference type="AlphaFoldDB" id="A0A0R3RG20"/>
<proteinExistence type="predicted"/>
<name>A0A0R3RG20_9BILA</name>
<keyword evidence="2" id="KW-1185">Reference proteome</keyword>
<feature type="transmembrane region" description="Helical" evidence="1">
    <location>
        <begin position="153"/>
        <end position="172"/>
    </location>
</feature>
<dbReference type="Proteomes" id="UP000050640">
    <property type="component" value="Unplaced"/>
</dbReference>
<keyword evidence="1" id="KW-0812">Transmembrane</keyword>
<dbReference type="Gene3D" id="1.20.1070.10">
    <property type="entry name" value="Rhodopsin 7-helix transmembrane proteins"/>
    <property type="match status" value="1"/>
</dbReference>
<feature type="transmembrane region" description="Helical" evidence="1">
    <location>
        <begin position="62"/>
        <end position="85"/>
    </location>
</feature>
<evidence type="ECO:0000313" key="2">
    <source>
        <dbReference type="Proteomes" id="UP000050640"/>
    </source>
</evidence>
<feature type="transmembrane region" description="Helical" evidence="1">
    <location>
        <begin position="33"/>
        <end position="56"/>
    </location>
</feature>